<dbReference type="OMA" id="CEYAISE"/>
<dbReference type="PhylomeDB" id="Q19666"/>
<reference evidence="5 6" key="1">
    <citation type="journal article" date="1998" name="Science">
        <title>Genome sequence of the nematode C. elegans: a platform for investigating biology.</title>
        <authorList>
            <consortium name="The C. elegans sequencing consortium"/>
            <person name="Sulson J.E."/>
            <person name="Waterston R."/>
        </authorList>
    </citation>
    <scope>NUCLEOTIDE SEQUENCE [LARGE SCALE GENOMIC DNA]</scope>
    <source>
        <strain evidence="5 6">Bristol N2</strain>
    </source>
</reference>
<feature type="chain" id="PRO_5004187227" evidence="3">
    <location>
        <begin position="21"/>
        <end position="196"/>
    </location>
</feature>
<keyword evidence="6" id="KW-1185">Reference proteome</keyword>
<evidence type="ECO:0000313" key="6">
    <source>
        <dbReference type="Proteomes" id="UP000001940"/>
    </source>
</evidence>
<protein>
    <submittedName>
        <fullName evidence="5">CX domain-containing protein</fullName>
    </submittedName>
</protein>
<keyword evidence="2" id="KW-0472">Membrane</keyword>
<dbReference type="eggNOG" id="ENOG502TGRU">
    <property type="taxonomic scope" value="Eukaryota"/>
</dbReference>
<dbReference type="PANTHER" id="PTHR47520:SF2">
    <property type="entry name" value="CX DOMAIN-CONTAINING PROTEIN"/>
    <property type="match status" value="1"/>
</dbReference>
<evidence type="ECO:0000256" key="3">
    <source>
        <dbReference type="SAM" id="SignalP"/>
    </source>
</evidence>
<feature type="transmembrane region" description="Helical" evidence="2">
    <location>
        <begin position="175"/>
        <end position="194"/>
    </location>
</feature>
<dbReference type="AlphaFoldDB" id="Q19666"/>
<keyword evidence="3" id="KW-0732">Signal</keyword>
<evidence type="ECO:0000256" key="1">
    <source>
        <dbReference type="SAM" id="MobiDB-lite"/>
    </source>
</evidence>
<dbReference type="PaxDb" id="6239-F21C10.4"/>
<name>Q19666_CAEEL</name>
<dbReference type="OrthoDB" id="5866622at2759"/>
<dbReference type="Pfam" id="PF01705">
    <property type="entry name" value="CX"/>
    <property type="match status" value="1"/>
</dbReference>
<dbReference type="Bgee" id="WBGene00017654">
    <property type="expression patterns" value="Expressed in adult organism and 2 other cell types or tissues"/>
</dbReference>
<evidence type="ECO:0000259" key="4">
    <source>
        <dbReference type="Pfam" id="PF01705"/>
    </source>
</evidence>
<dbReference type="KEGG" id="cel:CELE_F21C10.4"/>
<dbReference type="EMBL" id="BX284605">
    <property type="protein sequence ID" value="CCD61435.1"/>
    <property type="molecule type" value="Genomic_DNA"/>
</dbReference>
<accession>Q19666</accession>
<keyword evidence="2" id="KW-0812">Transmembrane</keyword>
<dbReference type="GeneID" id="184764"/>
<evidence type="ECO:0000313" key="5">
    <source>
        <dbReference type="EMBL" id="CCD61435.1"/>
    </source>
</evidence>
<feature type="compositionally biased region" description="Low complexity" evidence="1">
    <location>
        <begin position="36"/>
        <end position="48"/>
    </location>
</feature>
<dbReference type="FunCoup" id="Q19666">
    <property type="interactions" value="821"/>
</dbReference>
<dbReference type="InParanoid" id="Q19666"/>
<feature type="domain" description="CX" evidence="4">
    <location>
        <begin position="112"/>
        <end position="170"/>
    </location>
</feature>
<organism evidence="5 6">
    <name type="scientific">Caenorhabditis elegans</name>
    <dbReference type="NCBI Taxonomy" id="6239"/>
    <lineage>
        <taxon>Eukaryota</taxon>
        <taxon>Metazoa</taxon>
        <taxon>Ecdysozoa</taxon>
        <taxon>Nematoda</taxon>
        <taxon>Chromadorea</taxon>
        <taxon>Rhabditida</taxon>
        <taxon>Rhabditina</taxon>
        <taxon>Rhabditomorpha</taxon>
        <taxon>Rhabditoidea</taxon>
        <taxon>Rhabditidae</taxon>
        <taxon>Peloderinae</taxon>
        <taxon>Caenorhabditis</taxon>
    </lineage>
</organism>
<sequence>MNTSFFIVLFSLLAFYEISAKSGGGGGRGGGGRGSSGARSSSRSFSRSGGAGGGKFHSSSSRSSYLNYDSSAFRSNVFKPTTSNSYFATGTSGSTHVIIQPATPIIYDNHHYYWHGYYRSHPEKPTICEYSISDEDGELFNVTFANSTKPKSITFGCGSSERCCGMECCNNIGDWLGVAIWFIVILVVICYSCCKD</sequence>
<feature type="compositionally biased region" description="Gly residues" evidence="1">
    <location>
        <begin position="23"/>
        <end position="35"/>
    </location>
</feature>
<dbReference type="Proteomes" id="UP000001940">
    <property type="component" value="Chromosome V"/>
</dbReference>
<evidence type="ECO:0000313" key="7">
    <source>
        <dbReference type="WormBase" id="F21C10.4"/>
    </source>
</evidence>
<gene>
    <name evidence="5" type="ORF">CELE_F21C10.4</name>
    <name evidence="5 7" type="ORF">F21C10.4</name>
</gene>
<dbReference type="UCSC" id="F21C10.4">
    <property type="organism name" value="c. elegans"/>
</dbReference>
<feature type="region of interest" description="Disordered" evidence="1">
    <location>
        <begin position="23"/>
        <end position="63"/>
    </location>
</feature>
<dbReference type="AGR" id="WB:WBGene00017654"/>
<evidence type="ECO:0000256" key="2">
    <source>
        <dbReference type="SAM" id="Phobius"/>
    </source>
</evidence>
<dbReference type="CTD" id="184764"/>
<dbReference type="RefSeq" id="NP_505366.1">
    <property type="nucleotide sequence ID" value="NM_072965.1"/>
</dbReference>
<dbReference type="PANTHER" id="PTHR47520">
    <property type="entry name" value="CX DOMAIN-CONTAINING PROTEIN-RELATED"/>
    <property type="match status" value="1"/>
</dbReference>
<keyword evidence="2" id="KW-1133">Transmembrane helix</keyword>
<dbReference type="HOGENOM" id="CLU_085172_0_0_1"/>
<feature type="signal peptide" evidence="3">
    <location>
        <begin position="1"/>
        <end position="20"/>
    </location>
</feature>
<dbReference type="InterPro" id="IPR002619">
    <property type="entry name" value="CX"/>
</dbReference>
<proteinExistence type="predicted"/>
<dbReference type="PIR" id="T29343">
    <property type="entry name" value="T29343"/>
</dbReference>
<dbReference type="WormBase" id="F21C10.4">
    <property type="protein sequence ID" value="CE07119"/>
    <property type="gene ID" value="WBGene00017654"/>
</dbReference>